<keyword evidence="2" id="KW-0547">Nucleotide-binding</keyword>
<keyword evidence="1" id="KW-1133">Transmembrane helix</keyword>
<keyword evidence="3" id="KW-1185">Reference proteome</keyword>
<reference evidence="2 3" key="1">
    <citation type="submission" date="2023-03" db="EMBL/GenBank/DDBJ databases">
        <title>Bacillus Genome Sequencing.</title>
        <authorList>
            <person name="Dunlap C."/>
        </authorList>
    </citation>
    <scope>NUCLEOTIDE SEQUENCE [LARGE SCALE GENOMIC DNA]</scope>
    <source>
        <strain evidence="2 3">B-41290</strain>
    </source>
</reference>
<dbReference type="Pfam" id="PF20225">
    <property type="entry name" value="DUF6584"/>
    <property type="match status" value="1"/>
</dbReference>
<dbReference type="RefSeq" id="WP_367407570.1">
    <property type="nucleotide sequence ID" value="NZ_JARNBH010000019.1"/>
</dbReference>
<keyword evidence="1" id="KW-0812">Transmembrane</keyword>
<dbReference type="Proteomes" id="UP001307168">
    <property type="component" value="Unassembled WGS sequence"/>
</dbReference>
<protein>
    <submittedName>
        <fullName evidence="2">DNA helicase</fullName>
    </submittedName>
</protein>
<sequence>MEKIPVKTIKKIEEDIEKNDLGKARDRLHGLISSYPNELELRRKLGDIYFALKYPSMAGRYWYLEKNKTSEMVKACILFEKSMGNDPFRIAQALKFKGDSEILIELELDQVISPIQNKVKESLLEQPDDVLNDNLVSLGCFSIIILTILFALIGVYAFFTWIF</sequence>
<keyword evidence="1" id="KW-0472">Membrane</keyword>
<dbReference type="InterPro" id="IPR046491">
    <property type="entry name" value="DUF6584"/>
</dbReference>
<keyword evidence="2" id="KW-0347">Helicase</keyword>
<dbReference type="AlphaFoldDB" id="A0AAW9NDW6"/>
<keyword evidence="2" id="KW-0067">ATP-binding</keyword>
<organism evidence="2 3">
    <name type="scientific">Peribacillus castrilensis</name>
    <dbReference type="NCBI Taxonomy" id="2897690"/>
    <lineage>
        <taxon>Bacteria</taxon>
        <taxon>Bacillati</taxon>
        <taxon>Bacillota</taxon>
        <taxon>Bacilli</taxon>
        <taxon>Bacillales</taxon>
        <taxon>Bacillaceae</taxon>
        <taxon>Peribacillus</taxon>
    </lineage>
</organism>
<evidence type="ECO:0000313" key="2">
    <source>
        <dbReference type="EMBL" id="MEC0275241.1"/>
    </source>
</evidence>
<comment type="caution">
    <text evidence="2">The sequence shown here is derived from an EMBL/GenBank/DDBJ whole genome shotgun (WGS) entry which is preliminary data.</text>
</comment>
<dbReference type="GO" id="GO:0004386">
    <property type="term" value="F:helicase activity"/>
    <property type="evidence" value="ECO:0007669"/>
    <property type="project" value="UniProtKB-KW"/>
</dbReference>
<dbReference type="EMBL" id="JARNBH010000019">
    <property type="protein sequence ID" value="MEC0275241.1"/>
    <property type="molecule type" value="Genomic_DNA"/>
</dbReference>
<proteinExistence type="predicted"/>
<keyword evidence="2" id="KW-0378">Hydrolase</keyword>
<evidence type="ECO:0000313" key="3">
    <source>
        <dbReference type="Proteomes" id="UP001307168"/>
    </source>
</evidence>
<accession>A0AAW9NDW6</accession>
<name>A0AAW9NDW6_9BACI</name>
<feature type="transmembrane region" description="Helical" evidence="1">
    <location>
        <begin position="135"/>
        <end position="159"/>
    </location>
</feature>
<gene>
    <name evidence="2" type="ORF">P4706_19495</name>
</gene>
<evidence type="ECO:0000256" key="1">
    <source>
        <dbReference type="SAM" id="Phobius"/>
    </source>
</evidence>